<evidence type="ECO:0000256" key="1">
    <source>
        <dbReference type="ARBA" id="ARBA00022460"/>
    </source>
</evidence>
<feature type="region of interest" description="Disordered" evidence="4">
    <location>
        <begin position="948"/>
        <end position="983"/>
    </location>
</feature>
<keyword evidence="6" id="KW-1185">Reference proteome</keyword>
<dbReference type="STRING" id="76193.A0A194QW17"/>
<feature type="region of interest" description="Disordered" evidence="4">
    <location>
        <begin position="502"/>
        <end position="584"/>
    </location>
</feature>
<keyword evidence="2" id="KW-0732">Signal</keyword>
<feature type="compositionally biased region" description="Low complexity" evidence="4">
    <location>
        <begin position="560"/>
        <end position="583"/>
    </location>
</feature>
<dbReference type="InterPro" id="IPR031311">
    <property type="entry name" value="CHIT_BIND_RR_consensus"/>
</dbReference>
<dbReference type="InterPro" id="IPR000618">
    <property type="entry name" value="Insect_cuticle"/>
</dbReference>
<protein>
    <submittedName>
        <fullName evidence="5">Cuticle protein 3</fullName>
    </submittedName>
</protein>
<feature type="compositionally biased region" description="Polar residues" evidence="4">
    <location>
        <begin position="818"/>
        <end position="865"/>
    </location>
</feature>
<reference evidence="5 6" key="1">
    <citation type="journal article" date="2015" name="Nat. Commun.">
        <title>Outbred genome sequencing and CRISPR/Cas9 gene editing in butterflies.</title>
        <authorList>
            <person name="Li X."/>
            <person name="Fan D."/>
            <person name="Zhang W."/>
            <person name="Liu G."/>
            <person name="Zhang L."/>
            <person name="Zhao L."/>
            <person name="Fang X."/>
            <person name="Chen L."/>
            <person name="Dong Y."/>
            <person name="Chen Y."/>
            <person name="Ding Y."/>
            <person name="Zhao R."/>
            <person name="Feng M."/>
            <person name="Zhu Y."/>
            <person name="Feng Y."/>
            <person name="Jiang X."/>
            <person name="Zhu D."/>
            <person name="Xiang H."/>
            <person name="Feng X."/>
            <person name="Li S."/>
            <person name="Wang J."/>
            <person name="Zhang G."/>
            <person name="Kronforst M.R."/>
            <person name="Wang W."/>
        </authorList>
    </citation>
    <scope>NUCLEOTIDE SEQUENCE [LARGE SCALE GENOMIC DNA]</scope>
    <source>
        <strain evidence="5">Ya'a_city_454_Pm</strain>
        <tissue evidence="5">Whole body</tissue>
    </source>
</reference>
<evidence type="ECO:0000256" key="2">
    <source>
        <dbReference type="ARBA" id="ARBA00022729"/>
    </source>
</evidence>
<feature type="region of interest" description="Disordered" evidence="4">
    <location>
        <begin position="436"/>
        <end position="489"/>
    </location>
</feature>
<feature type="compositionally biased region" description="Polar residues" evidence="4">
    <location>
        <begin position="447"/>
        <end position="461"/>
    </location>
</feature>
<feature type="compositionally biased region" description="Polar residues" evidence="4">
    <location>
        <begin position="507"/>
        <end position="559"/>
    </location>
</feature>
<organism evidence="5 6">
    <name type="scientific">Papilio machaon</name>
    <name type="common">Old World swallowtail butterfly</name>
    <dbReference type="NCBI Taxonomy" id="76193"/>
    <lineage>
        <taxon>Eukaryota</taxon>
        <taxon>Metazoa</taxon>
        <taxon>Ecdysozoa</taxon>
        <taxon>Arthropoda</taxon>
        <taxon>Hexapoda</taxon>
        <taxon>Insecta</taxon>
        <taxon>Pterygota</taxon>
        <taxon>Neoptera</taxon>
        <taxon>Endopterygota</taxon>
        <taxon>Lepidoptera</taxon>
        <taxon>Glossata</taxon>
        <taxon>Ditrysia</taxon>
        <taxon>Papilionoidea</taxon>
        <taxon>Papilionidae</taxon>
        <taxon>Papilioninae</taxon>
        <taxon>Papilio</taxon>
    </lineage>
</organism>
<feature type="region of interest" description="Disordered" evidence="4">
    <location>
        <begin position="768"/>
        <end position="865"/>
    </location>
</feature>
<dbReference type="GO" id="GO:0042302">
    <property type="term" value="F:structural constituent of cuticle"/>
    <property type="evidence" value="ECO:0007669"/>
    <property type="project" value="UniProtKB-UniRule"/>
</dbReference>
<accession>A0A194QW17</accession>
<dbReference type="EMBL" id="KQ461073">
    <property type="protein sequence ID" value="KPJ09504.1"/>
    <property type="molecule type" value="Genomic_DNA"/>
</dbReference>
<name>A0A194QW17_PAPMA</name>
<gene>
    <name evidence="5" type="ORF">RR48_13138</name>
</gene>
<feature type="region of interest" description="Disordered" evidence="4">
    <location>
        <begin position="339"/>
        <end position="381"/>
    </location>
</feature>
<dbReference type="Proteomes" id="UP000053240">
    <property type="component" value="Unassembled WGS sequence"/>
</dbReference>
<feature type="compositionally biased region" description="Basic and acidic residues" evidence="4">
    <location>
        <begin position="349"/>
        <end position="364"/>
    </location>
</feature>
<evidence type="ECO:0000313" key="5">
    <source>
        <dbReference type="EMBL" id="KPJ09504.1"/>
    </source>
</evidence>
<dbReference type="AlphaFoldDB" id="A0A194QW17"/>
<dbReference type="Pfam" id="PF00379">
    <property type="entry name" value="Chitin_bind_4"/>
    <property type="match status" value="1"/>
</dbReference>
<dbReference type="PROSITE" id="PS00233">
    <property type="entry name" value="CHIT_BIND_RR_1"/>
    <property type="match status" value="1"/>
</dbReference>
<evidence type="ECO:0000256" key="3">
    <source>
        <dbReference type="PROSITE-ProRule" id="PRU00497"/>
    </source>
</evidence>
<evidence type="ECO:0000256" key="4">
    <source>
        <dbReference type="SAM" id="MobiDB-lite"/>
    </source>
</evidence>
<sequence>MIWSRLREYPGCGLHRTDHRGDLWGRHVHSCGRYETEWIDRSMPSCARYEAEWMDGSPEQLILIKFGIEHCPEEYIAYLLCFFNSARTESRATASVLLAAIIAVCSAAKLDRTYLPPESAKTAGGIAGDIQAPLVRDLFNPGQSGLPKGAFDNEFDGVVVEAAAPGIRASSPGETGLGADRISYGSSHSKVGGAAFKTNQQGFNIPNPQNNIQNTDQIESQTLQNFQQGVNFGFNTERPQAEFDKASNIVRFENNVSPQAYNYAFETDNGITAEENGVAVNGIQAEGGYSYTGDDGKLYKVTYTAGEGGYQPSGDHLPTPPPIPEEILKSLEQNAKEAAEGIVDDGSYDAEKYNTEDDRTKSESDNTGQRYNGGQFGVPESDAHVSGTFINQNTRVFENMNSFQQPQTTNDDIRNNVFESFQNNLQTKPTFATALGKQPLSGAPFEQSKNGDTLGNFGSSELNKKDSKNQEDTFSDNDDYSRPIYFGTPQLNLETNNRFEIKPSYLPPTNNLHSNNRPSVSLNSYGSQNTAQSISESSTFESQVSNSNANKPLVTGQSRPQSFPSNQFDQFSQNSNSQPSRQFINGQFSDLNKNKNTQSGIQTSYNTFINIPSTLQPSAELTTPFEDSPTSNKKLATANVPLTPTQASLSDVTVSISQSSNVPQIAFGTSEQNLNQNEVKHTTILSQQASDQMTNTNINLNGNSQFQGPDHSYYYNLPSKPFNFNRVTTPTFQSENRPFSSGFNNGAVTKYPRPPTVVPTIPSSMYNQYFNTPQSSPSGSFNDRFRPSTKYPQPPVLTQALPSPTSPTKMDGYPEQYTGITQASVSPFPSTSNKYTSPSSKNQQSENVGQNLPQNSPINSSFQKETTLTQSFNRDQATFGGSQAVQQSPNQDQPELSNNASQLPSSQQYNGEIYEYNKPAQSLSTATESDEGTDNFSQFGQKLRPSIQTTVQEAQEIQTNSNHGPQNNQLAGTRPQQQPTNLQGQFNQNKYTQSSFIQDFDTKKHQTFSSSNLQTTDVKPTIETMKFTSGASGENQPTDYKRPFDFSTRIRPCCQGPKTSTGQNIKSFHKPIQSQDQTVNFGMSAQFGQQDNLKPGVISENSFNTPSIEFRPQTLQTTSQPGGVGETFGGPRRPPSFDEASGYYY</sequence>
<dbReference type="PROSITE" id="PS51155">
    <property type="entry name" value="CHIT_BIND_RR_2"/>
    <property type="match status" value="1"/>
</dbReference>
<proteinExistence type="predicted"/>
<feature type="region of interest" description="Disordered" evidence="4">
    <location>
        <begin position="1101"/>
        <end position="1145"/>
    </location>
</feature>
<dbReference type="InParanoid" id="A0A194QW17"/>
<feature type="compositionally biased region" description="Polar residues" evidence="4">
    <location>
        <begin position="1101"/>
        <end position="1121"/>
    </location>
</feature>
<keyword evidence="1 3" id="KW-0193">Cuticle</keyword>
<feature type="region of interest" description="Disordered" evidence="4">
    <location>
        <begin position="879"/>
        <end position="905"/>
    </location>
</feature>
<feature type="compositionally biased region" description="Basic and acidic residues" evidence="4">
    <location>
        <begin position="462"/>
        <end position="471"/>
    </location>
</feature>
<feature type="compositionally biased region" description="Polar residues" evidence="4">
    <location>
        <begin position="768"/>
        <end position="781"/>
    </location>
</feature>
<evidence type="ECO:0000313" key="6">
    <source>
        <dbReference type="Proteomes" id="UP000053240"/>
    </source>
</evidence>